<evidence type="ECO:0000256" key="1">
    <source>
        <dbReference type="SAM" id="MobiDB-lite"/>
    </source>
</evidence>
<dbReference type="STRING" id="9516.ENSCCAP00000016053"/>
<evidence type="ECO:0000259" key="2">
    <source>
        <dbReference type="SMART" id="SM00731"/>
    </source>
</evidence>
<evidence type="ECO:0000313" key="4">
    <source>
        <dbReference type="Proteomes" id="UP000233040"/>
    </source>
</evidence>
<feature type="compositionally biased region" description="Acidic residues" evidence="1">
    <location>
        <begin position="292"/>
        <end position="335"/>
    </location>
</feature>
<dbReference type="Pfam" id="PF10263">
    <property type="entry name" value="SprT-like"/>
    <property type="match status" value="1"/>
</dbReference>
<reference evidence="3" key="1">
    <citation type="submission" date="2025-08" db="UniProtKB">
        <authorList>
            <consortium name="Ensembl"/>
        </authorList>
    </citation>
    <scope>IDENTIFICATION</scope>
</reference>
<dbReference type="PANTHER" id="PTHR23099:SF0">
    <property type="entry name" value="GERM CELL NUCLEAR ACIDIC PROTEIN"/>
    <property type="match status" value="1"/>
</dbReference>
<dbReference type="Ensembl" id="ENSCCAT00000033501.1">
    <property type="protein sequence ID" value="ENSCCAP00000016053.1"/>
    <property type="gene ID" value="ENSCCAG00000025816.1"/>
</dbReference>
<keyword evidence="4" id="KW-1185">Reference proteome</keyword>
<organism evidence="3 4">
    <name type="scientific">Cebus imitator</name>
    <name type="common">Panamanian white-faced capuchin</name>
    <name type="synonym">Cebus capucinus imitator</name>
    <dbReference type="NCBI Taxonomy" id="2715852"/>
    <lineage>
        <taxon>Eukaryota</taxon>
        <taxon>Metazoa</taxon>
        <taxon>Chordata</taxon>
        <taxon>Craniata</taxon>
        <taxon>Vertebrata</taxon>
        <taxon>Euteleostomi</taxon>
        <taxon>Mammalia</taxon>
        <taxon>Eutheria</taxon>
        <taxon>Euarchontoglires</taxon>
        <taxon>Primates</taxon>
        <taxon>Haplorrhini</taxon>
        <taxon>Platyrrhini</taxon>
        <taxon>Cebidae</taxon>
        <taxon>Cebinae</taxon>
        <taxon>Cebus</taxon>
    </lineage>
</organism>
<feature type="region of interest" description="Disordered" evidence="1">
    <location>
        <begin position="98"/>
        <end position="377"/>
    </location>
</feature>
<feature type="compositionally biased region" description="Acidic residues" evidence="1">
    <location>
        <begin position="192"/>
        <end position="284"/>
    </location>
</feature>
<dbReference type="GeneTree" id="ENSGT00440000040163"/>
<dbReference type="GO" id="GO:0016605">
    <property type="term" value="C:PML body"/>
    <property type="evidence" value="ECO:0007669"/>
    <property type="project" value="Ensembl"/>
</dbReference>
<feature type="domain" description="SprT-like" evidence="2">
    <location>
        <begin position="465"/>
        <end position="602"/>
    </location>
</feature>
<dbReference type="AlphaFoldDB" id="A0A2K5QJI0"/>
<feature type="compositionally biased region" description="Basic and acidic residues" evidence="1">
    <location>
        <begin position="113"/>
        <end position="191"/>
    </location>
</feature>
<gene>
    <name evidence="3" type="primary">GCNA</name>
</gene>
<evidence type="ECO:0000313" key="3">
    <source>
        <dbReference type="Ensembl" id="ENSCCAP00000016053.1"/>
    </source>
</evidence>
<feature type="region of interest" description="Disordered" evidence="1">
    <location>
        <begin position="403"/>
        <end position="431"/>
    </location>
</feature>
<dbReference type="InterPro" id="IPR006640">
    <property type="entry name" value="SprT-like_domain"/>
</dbReference>
<accession>A0A2K5QJI0</accession>
<name>A0A2K5QJI0_CEBIM</name>
<dbReference type="SMART" id="SM00731">
    <property type="entry name" value="SprT"/>
    <property type="match status" value="1"/>
</dbReference>
<dbReference type="PANTHER" id="PTHR23099">
    <property type="entry name" value="TRANSCRIPTIONAL REGULATOR"/>
    <property type="match status" value="1"/>
</dbReference>
<dbReference type="GO" id="GO:0032184">
    <property type="term" value="F:SUMO polymer binding"/>
    <property type="evidence" value="ECO:0007669"/>
    <property type="project" value="Ensembl"/>
</dbReference>
<reference evidence="3" key="2">
    <citation type="submission" date="2025-09" db="UniProtKB">
        <authorList>
            <consortium name="Ensembl"/>
        </authorList>
    </citation>
    <scope>IDENTIFICATION</scope>
</reference>
<feature type="compositionally biased region" description="Basic residues" evidence="1">
    <location>
        <begin position="413"/>
        <end position="425"/>
    </location>
</feature>
<dbReference type="GO" id="GO:0106300">
    <property type="term" value="P:protein-DNA covalent cross-linking repair"/>
    <property type="evidence" value="ECO:0007669"/>
    <property type="project" value="Ensembl"/>
</dbReference>
<proteinExistence type="predicted"/>
<dbReference type="Proteomes" id="UP000233040">
    <property type="component" value="Unassembled WGS sequence"/>
</dbReference>
<sequence>TVGCLQEHLFCFCSYILNVQSSSDGASGSSVARAAPKRQTVAFILLSCFSPVLSLSSVVVIDSDSDNECYPSEKKAKILKTNHDGKDMERYNVKPTIQGPLIVISDDDDDDDDKKSNDFEVHSNKSNDSEVPKDKSDDSEVPKDKSDDSEVPKDKSDDSEVPKDKSDDSDVPKSDSHDSDVPDDNDNHDSDVPDDDDNHDSDVPDDDHDSDVPDDDDDSPDSDVPDDDDSPDSDVPDDDDSHDSDVPDDDDNHDSDVPDDDHDSDVPDDDDGHDSDVPDEDSNDSDVPNDSNDWEVPDNNSDDLEVPVPAEEDLCDESQIASDEEELDEAGEQDLGENLCGPLSDPEANLEVSKRKLPTEVEPAPGVEQSGKRKAKSETILEPLKQQKAKTESIVEPLRKRKAKTKNVPMTPGHKKCGHSKKKPGAAKVENRKTRTCKCKVHGSFLHGLGKSKKYSGKNLERNKDELFQRIYDLFNRTDCDKKLQEKRWIAWNNKVLKTPGPCSTGEMPYQNRQCFAEIQIGMKISAKIQIDQIQDTLMHEICHAVSWLMVSYYARISNRVHLELPKATCCHSYKITFKVHYECTEIGRYTKSLDTRCFIYVKFKACLVMVPLTWKDGTHIVPHV</sequence>
<protein>
    <submittedName>
        <fullName evidence="3">Germ cell nuclear acidic peptidase</fullName>
    </submittedName>
</protein>
<dbReference type="OMA" id="THEYCHL"/>